<dbReference type="AlphaFoldDB" id="A0A6J8AXZ5"/>
<dbReference type="EMBL" id="CACVKT020001993">
    <property type="protein sequence ID" value="CAC5374206.1"/>
    <property type="molecule type" value="Genomic_DNA"/>
</dbReference>
<reference evidence="1 2" key="1">
    <citation type="submission" date="2020-06" db="EMBL/GenBank/DDBJ databases">
        <authorList>
            <person name="Li R."/>
            <person name="Bekaert M."/>
        </authorList>
    </citation>
    <scope>NUCLEOTIDE SEQUENCE [LARGE SCALE GENOMIC DNA]</scope>
    <source>
        <strain evidence="2">wild</strain>
    </source>
</reference>
<evidence type="ECO:0000313" key="1">
    <source>
        <dbReference type="EMBL" id="CAC5374206.1"/>
    </source>
</evidence>
<dbReference type="PANTHER" id="PTHR14241:SF32">
    <property type="entry name" value="VWFA DOMAIN-CONTAINING PROTEIN-RELATED"/>
    <property type="match status" value="1"/>
</dbReference>
<dbReference type="CDD" id="cd00882">
    <property type="entry name" value="Ras_like_GTPase"/>
    <property type="match status" value="1"/>
</dbReference>
<dbReference type="Proteomes" id="UP000507470">
    <property type="component" value="Unassembled WGS sequence"/>
</dbReference>
<dbReference type="OrthoDB" id="25620at2759"/>
<accession>A0A6J8AXZ5</accession>
<proteinExistence type="predicted"/>
<protein>
    <submittedName>
        <fullName evidence="1">Uncharacterized protein</fullName>
    </submittedName>
</protein>
<dbReference type="PANTHER" id="PTHR14241">
    <property type="entry name" value="INTERFERON-INDUCED PROTEIN 44"/>
    <property type="match status" value="1"/>
</dbReference>
<organism evidence="1 2">
    <name type="scientific">Mytilus coruscus</name>
    <name type="common">Sea mussel</name>
    <dbReference type="NCBI Taxonomy" id="42192"/>
    <lineage>
        <taxon>Eukaryota</taxon>
        <taxon>Metazoa</taxon>
        <taxon>Spiralia</taxon>
        <taxon>Lophotrochozoa</taxon>
        <taxon>Mollusca</taxon>
        <taxon>Bivalvia</taxon>
        <taxon>Autobranchia</taxon>
        <taxon>Pteriomorphia</taxon>
        <taxon>Mytilida</taxon>
        <taxon>Mytiloidea</taxon>
        <taxon>Mytilidae</taxon>
        <taxon>Mytilinae</taxon>
        <taxon>Mytilus</taxon>
    </lineage>
</organism>
<keyword evidence="2" id="KW-1185">Reference proteome</keyword>
<evidence type="ECO:0000313" key="2">
    <source>
        <dbReference type="Proteomes" id="UP000507470"/>
    </source>
</evidence>
<dbReference type="InterPro" id="IPR027417">
    <property type="entry name" value="P-loop_NTPase"/>
</dbReference>
<sequence length="220" mass="25668">MDGPWVTFYTFNVGRTRKQPKFRICIYRRPDNENDVTIMEADLQNIIKGHIKNDYVFTGNTIAADNQNYKRYPKINDRVHCVVFVFDSCQPLIMNSFLQQTTTVLETLNDANIPQLILMTKTDKLSKLIQNDLAMTFHSKYIQNKIQQFSGWLGLPAYSVLPMMNIHIEHIASTSLKILTLYNLRHILMSTADFLSDNQEELEQDTYERKHDVSIDLQFP</sequence>
<gene>
    <name evidence="1" type="ORF">MCOR_11677</name>
</gene>
<dbReference type="SUPFAM" id="SSF52540">
    <property type="entry name" value="P-loop containing nucleoside triphosphate hydrolases"/>
    <property type="match status" value="1"/>
</dbReference>
<name>A0A6J8AXZ5_MYTCO</name>
<dbReference type="Gene3D" id="3.40.50.300">
    <property type="entry name" value="P-loop containing nucleotide triphosphate hydrolases"/>
    <property type="match status" value="1"/>
</dbReference>